<keyword evidence="1" id="KW-0812">Transmembrane</keyword>
<accession>A0A6C0D737</accession>
<reference evidence="2" key="1">
    <citation type="journal article" date="2020" name="Nature">
        <title>Giant virus diversity and host interactions through global metagenomics.</title>
        <authorList>
            <person name="Schulz F."/>
            <person name="Roux S."/>
            <person name="Paez-Espino D."/>
            <person name="Jungbluth S."/>
            <person name="Walsh D.A."/>
            <person name="Denef V.J."/>
            <person name="McMahon K.D."/>
            <person name="Konstantinidis K.T."/>
            <person name="Eloe-Fadrosh E.A."/>
            <person name="Kyrpides N.C."/>
            <person name="Woyke T."/>
        </authorList>
    </citation>
    <scope>NUCLEOTIDE SEQUENCE</scope>
    <source>
        <strain evidence="2">GVMAG-M-3300023174-129</strain>
    </source>
</reference>
<proteinExistence type="predicted"/>
<dbReference type="EMBL" id="MN739543">
    <property type="protein sequence ID" value="QHT12327.1"/>
    <property type="molecule type" value="Genomic_DNA"/>
</dbReference>
<dbReference type="AlphaFoldDB" id="A0A6C0D737"/>
<protein>
    <submittedName>
        <fullName evidence="2">Uncharacterized protein</fullName>
    </submittedName>
</protein>
<evidence type="ECO:0000256" key="1">
    <source>
        <dbReference type="SAM" id="Phobius"/>
    </source>
</evidence>
<keyword evidence="1" id="KW-0472">Membrane</keyword>
<sequence>MKNRYVEIFIGTIFLFFLVVFFLDAYEGSKYYIVRNPITFREPMVDLMPQKVDTPYSLLEGVLPLKDVQTRGNLNSQTCYEGDFQSRLEPTGNFIQRTNNYRHEDAESCSSPFQEFVTAYYDVKPLN</sequence>
<evidence type="ECO:0000313" key="2">
    <source>
        <dbReference type="EMBL" id="QHT12327.1"/>
    </source>
</evidence>
<keyword evidence="1" id="KW-1133">Transmembrane helix</keyword>
<name>A0A6C0D737_9ZZZZ</name>
<feature type="transmembrane region" description="Helical" evidence="1">
    <location>
        <begin position="6"/>
        <end position="26"/>
    </location>
</feature>
<organism evidence="2">
    <name type="scientific">viral metagenome</name>
    <dbReference type="NCBI Taxonomy" id="1070528"/>
    <lineage>
        <taxon>unclassified sequences</taxon>
        <taxon>metagenomes</taxon>
        <taxon>organismal metagenomes</taxon>
    </lineage>
</organism>